<feature type="domain" description="VOC" evidence="1">
    <location>
        <begin position="1"/>
        <end position="107"/>
    </location>
</feature>
<protein>
    <submittedName>
        <fullName evidence="2">Glyoxalase/Bleomycin resistance protein/Dioxygenase superfamily protein</fullName>
    </submittedName>
</protein>
<dbReference type="AlphaFoldDB" id="A0A521FUR4"/>
<dbReference type="SUPFAM" id="SSF54593">
    <property type="entry name" value="Glyoxalase/Bleomycin resistance protein/Dihydroxybiphenyl dioxygenase"/>
    <property type="match status" value="1"/>
</dbReference>
<sequence length="109" mass="11725">MLTAVPVLAATDLDRTAELYGAAGFEVTGRHDGYLVMHAGPTELHFAQDPETTPGACFLHVTDVATVRKRLEAMVAGSTGPLGDTDYGLREFWFTDPDGNRVRFGSPIS</sequence>
<proteinExistence type="predicted"/>
<evidence type="ECO:0000313" key="2">
    <source>
        <dbReference type="EMBL" id="SMO99876.1"/>
    </source>
</evidence>
<evidence type="ECO:0000313" key="3">
    <source>
        <dbReference type="Proteomes" id="UP000317484"/>
    </source>
</evidence>
<accession>A0A521FUR4</accession>
<dbReference type="Gene3D" id="3.10.180.10">
    <property type="entry name" value="2,3-Dihydroxybiphenyl 1,2-Dioxygenase, domain 1"/>
    <property type="match status" value="1"/>
</dbReference>
<keyword evidence="2" id="KW-0560">Oxidoreductase</keyword>
<dbReference type="EMBL" id="FXTJ01000020">
    <property type="protein sequence ID" value="SMO99876.1"/>
    <property type="molecule type" value="Genomic_DNA"/>
</dbReference>
<dbReference type="InterPro" id="IPR029068">
    <property type="entry name" value="Glyas_Bleomycin-R_OHBP_Dase"/>
</dbReference>
<dbReference type="PROSITE" id="PS51819">
    <property type="entry name" value="VOC"/>
    <property type="match status" value="1"/>
</dbReference>
<dbReference type="GO" id="GO:0051213">
    <property type="term" value="F:dioxygenase activity"/>
    <property type="evidence" value="ECO:0007669"/>
    <property type="project" value="UniProtKB-KW"/>
</dbReference>
<dbReference type="Pfam" id="PF00903">
    <property type="entry name" value="Glyoxalase"/>
    <property type="match status" value="1"/>
</dbReference>
<organism evidence="2 3">
    <name type="scientific">Geodermatophilus aquaeductus</name>
    <dbReference type="NCBI Taxonomy" id="1564161"/>
    <lineage>
        <taxon>Bacteria</taxon>
        <taxon>Bacillati</taxon>
        <taxon>Actinomycetota</taxon>
        <taxon>Actinomycetes</taxon>
        <taxon>Geodermatophilales</taxon>
        <taxon>Geodermatophilaceae</taxon>
        <taxon>Geodermatophilus</taxon>
    </lineage>
</organism>
<keyword evidence="2" id="KW-0223">Dioxygenase</keyword>
<evidence type="ECO:0000259" key="1">
    <source>
        <dbReference type="PROSITE" id="PS51819"/>
    </source>
</evidence>
<name>A0A521FUR4_9ACTN</name>
<dbReference type="InterPro" id="IPR004360">
    <property type="entry name" value="Glyas_Fos-R_dOase_dom"/>
</dbReference>
<dbReference type="InterPro" id="IPR037523">
    <property type="entry name" value="VOC_core"/>
</dbReference>
<dbReference type="Proteomes" id="UP000317484">
    <property type="component" value="Unassembled WGS sequence"/>
</dbReference>
<keyword evidence="3" id="KW-1185">Reference proteome</keyword>
<gene>
    <name evidence="2" type="ORF">SAMN06273567_12014</name>
</gene>
<reference evidence="2 3" key="1">
    <citation type="submission" date="2017-05" db="EMBL/GenBank/DDBJ databases">
        <authorList>
            <person name="Varghese N."/>
            <person name="Submissions S."/>
        </authorList>
    </citation>
    <scope>NUCLEOTIDE SEQUENCE [LARGE SCALE GENOMIC DNA]</scope>
    <source>
        <strain evidence="2 3">DSM 46834</strain>
    </source>
</reference>